<dbReference type="PROSITE" id="PS50943">
    <property type="entry name" value="HTH_CROC1"/>
    <property type="match status" value="1"/>
</dbReference>
<dbReference type="GO" id="GO:0003677">
    <property type="term" value="F:DNA binding"/>
    <property type="evidence" value="ECO:0007669"/>
    <property type="project" value="InterPro"/>
</dbReference>
<evidence type="ECO:0000313" key="3">
    <source>
        <dbReference type="EMBL" id="TXK65756.1"/>
    </source>
</evidence>
<organism evidence="3 4">
    <name type="scientific">Alkalisalibacterium limincola</name>
    <dbReference type="NCBI Taxonomy" id="2699169"/>
    <lineage>
        <taxon>Bacteria</taxon>
        <taxon>Pseudomonadati</taxon>
        <taxon>Pseudomonadota</taxon>
        <taxon>Gammaproteobacteria</taxon>
        <taxon>Lysobacterales</taxon>
        <taxon>Lysobacteraceae</taxon>
        <taxon>Alkalisalibacterium</taxon>
    </lineage>
</organism>
<dbReference type="SUPFAM" id="SSF47413">
    <property type="entry name" value="lambda repressor-like DNA-binding domains"/>
    <property type="match status" value="1"/>
</dbReference>
<evidence type="ECO:0000313" key="4">
    <source>
        <dbReference type="Proteomes" id="UP000321248"/>
    </source>
</evidence>
<gene>
    <name evidence="3" type="ORF">FU658_01185</name>
</gene>
<sequence>MAISSELTDALKRCLRAQAMTYRDLAGRLGVSEAAVKRMFSLRAMSLQRLEQICAVLDIGLAELSAEAGRTRPAMAQLGLEQEQALVDDPRLLLAMFLTLNRWRSRTRWHTSTSMKPNGRHCWPGSTGSGSSNCNRATGPAC</sequence>
<name>A0A5C8KY59_9GAMM</name>
<comment type="caution">
    <text evidence="3">The sequence shown here is derived from an EMBL/GenBank/DDBJ whole genome shotgun (WGS) entry which is preliminary data.</text>
</comment>
<dbReference type="AlphaFoldDB" id="A0A5C8KY59"/>
<feature type="region of interest" description="Disordered" evidence="1">
    <location>
        <begin position="111"/>
        <end position="142"/>
    </location>
</feature>
<dbReference type="SMART" id="SM00530">
    <property type="entry name" value="HTH_XRE"/>
    <property type="match status" value="1"/>
</dbReference>
<dbReference type="RefSeq" id="WP_147890429.1">
    <property type="nucleotide sequence ID" value="NZ_VRTS01000001.1"/>
</dbReference>
<proteinExistence type="predicted"/>
<dbReference type="Proteomes" id="UP000321248">
    <property type="component" value="Unassembled WGS sequence"/>
</dbReference>
<protein>
    <submittedName>
        <fullName evidence="3">Helix-turn-helix transcriptional regulator</fullName>
    </submittedName>
</protein>
<feature type="domain" description="HTH cro/C1-type" evidence="2">
    <location>
        <begin position="11"/>
        <end position="64"/>
    </location>
</feature>
<dbReference type="Pfam" id="PF13443">
    <property type="entry name" value="HTH_26"/>
    <property type="match status" value="1"/>
</dbReference>
<dbReference type="CDD" id="cd00093">
    <property type="entry name" value="HTH_XRE"/>
    <property type="match status" value="1"/>
</dbReference>
<reference evidence="3 4" key="1">
    <citation type="submission" date="2019-08" db="EMBL/GenBank/DDBJ databases">
        <authorList>
            <person name="Karlyshev A.V."/>
        </authorList>
    </citation>
    <scope>NUCLEOTIDE SEQUENCE [LARGE SCALE GENOMIC DNA]</scope>
    <source>
        <strain evidence="3 4">Alg18-2.2</strain>
    </source>
</reference>
<evidence type="ECO:0000256" key="1">
    <source>
        <dbReference type="SAM" id="MobiDB-lite"/>
    </source>
</evidence>
<dbReference type="Gene3D" id="1.10.260.40">
    <property type="entry name" value="lambda repressor-like DNA-binding domains"/>
    <property type="match status" value="1"/>
</dbReference>
<evidence type="ECO:0000259" key="2">
    <source>
        <dbReference type="PROSITE" id="PS50943"/>
    </source>
</evidence>
<keyword evidence="4" id="KW-1185">Reference proteome</keyword>
<dbReference type="EMBL" id="VRTS01000001">
    <property type="protein sequence ID" value="TXK65756.1"/>
    <property type="molecule type" value="Genomic_DNA"/>
</dbReference>
<dbReference type="InterPro" id="IPR001387">
    <property type="entry name" value="Cro/C1-type_HTH"/>
</dbReference>
<accession>A0A5C8KY59</accession>
<dbReference type="InterPro" id="IPR010982">
    <property type="entry name" value="Lambda_DNA-bd_dom_sf"/>
</dbReference>
<dbReference type="OrthoDB" id="5298444at2"/>